<dbReference type="InterPro" id="IPR010400">
    <property type="entry name" value="PITH_dom"/>
</dbReference>
<evidence type="ECO:0000313" key="3">
    <source>
        <dbReference type="EMBL" id="KAI6660382.1"/>
    </source>
</evidence>
<dbReference type="InterPro" id="IPR037047">
    <property type="entry name" value="PITH_dom_sf"/>
</dbReference>
<dbReference type="Pfam" id="PF06201">
    <property type="entry name" value="PITH"/>
    <property type="match status" value="1"/>
</dbReference>
<dbReference type="GO" id="GO:0080090">
    <property type="term" value="P:regulation of primary metabolic process"/>
    <property type="evidence" value="ECO:0007669"/>
    <property type="project" value="UniProtKB-ARBA"/>
</dbReference>
<proteinExistence type="inferred from homology"/>
<dbReference type="EMBL" id="JAKMXF010000033">
    <property type="protein sequence ID" value="KAI6660382.1"/>
    <property type="molecule type" value="Genomic_DNA"/>
</dbReference>
<evidence type="ECO:0000256" key="1">
    <source>
        <dbReference type="ARBA" id="ARBA00025788"/>
    </source>
</evidence>
<name>A0AAV7KGE5_9METZ</name>
<gene>
    <name evidence="3" type="ORF">LOD99_13968</name>
</gene>
<organism evidence="3 4">
    <name type="scientific">Oopsacas minuta</name>
    <dbReference type="NCBI Taxonomy" id="111878"/>
    <lineage>
        <taxon>Eukaryota</taxon>
        <taxon>Metazoa</taxon>
        <taxon>Porifera</taxon>
        <taxon>Hexactinellida</taxon>
        <taxon>Hexasterophora</taxon>
        <taxon>Lyssacinosida</taxon>
        <taxon>Leucopsacidae</taxon>
        <taxon>Oopsacas</taxon>
    </lineage>
</organism>
<dbReference type="AlphaFoldDB" id="A0AAV7KGE5"/>
<dbReference type="GO" id="GO:0005737">
    <property type="term" value="C:cytoplasm"/>
    <property type="evidence" value="ECO:0007669"/>
    <property type="project" value="UniProtKB-ARBA"/>
</dbReference>
<protein>
    <recommendedName>
        <fullName evidence="2">PITH domain-containing protein</fullName>
    </recommendedName>
</protein>
<dbReference type="PROSITE" id="PS51532">
    <property type="entry name" value="PITH"/>
    <property type="match status" value="1"/>
</dbReference>
<dbReference type="GO" id="GO:0060255">
    <property type="term" value="P:regulation of macromolecule metabolic process"/>
    <property type="evidence" value="ECO:0007669"/>
    <property type="project" value="UniProtKB-ARBA"/>
</dbReference>
<comment type="caution">
    <text evidence="3">The sequence shown here is derived from an EMBL/GenBank/DDBJ whole genome shotgun (WGS) entry which is preliminary data.</text>
</comment>
<dbReference type="PANTHER" id="PTHR12175:SF1">
    <property type="entry name" value="PITH DOMAIN-CONTAINING PROTEIN 1"/>
    <property type="match status" value="1"/>
</dbReference>
<reference evidence="3 4" key="1">
    <citation type="journal article" date="2023" name="BMC Biol.">
        <title>The compact genome of the sponge Oopsacas minuta (Hexactinellida) is lacking key metazoan core genes.</title>
        <authorList>
            <person name="Santini S."/>
            <person name="Schenkelaars Q."/>
            <person name="Jourda C."/>
            <person name="Duchesne M."/>
            <person name="Belahbib H."/>
            <person name="Rocher C."/>
            <person name="Selva M."/>
            <person name="Riesgo A."/>
            <person name="Vervoort M."/>
            <person name="Leys S.P."/>
            <person name="Kodjabachian L."/>
            <person name="Le Bivic A."/>
            <person name="Borchiellini C."/>
            <person name="Claverie J.M."/>
            <person name="Renard E."/>
        </authorList>
    </citation>
    <scope>NUCLEOTIDE SEQUENCE [LARGE SCALE GENOMIC DNA]</scope>
    <source>
        <strain evidence="3">SPO-2</strain>
    </source>
</reference>
<dbReference type="Gene3D" id="2.60.120.470">
    <property type="entry name" value="PITH domain"/>
    <property type="match status" value="1"/>
</dbReference>
<dbReference type="Proteomes" id="UP001165289">
    <property type="component" value="Unassembled WGS sequence"/>
</dbReference>
<evidence type="ECO:0000259" key="2">
    <source>
        <dbReference type="PROSITE" id="PS51532"/>
    </source>
</evidence>
<comment type="similarity">
    <text evidence="1">Belongs to the PITHD1 family.</text>
</comment>
<dbReference type="InterPro" id="IPR045099">
    <property type="entry name" value="PITH1-like"/>
</dbReference>
<dbReference type="PANTHER" id="PTHR12175">
    <property type="entry name" value="AD039 HT014 THIOREDOXIN FAMILY TRP26"/>
    <property type="match status" value="1"/>
</dbReference>
<keyword evidence="4" id="KW-1185">Reference proteome</keyword>
<accession>A0AAV7KGE5</accession>
<dbReference type="FunFam" id="2.60.120.470:FF:000002">
    <property type="entry name" value="PITH domain-containing protein 1"/>
    <property type="match status" value="1"/>
</dbReference>
<feature type="domain" description="PITH" evidence="2">
    <location>
        <begin position="14"/>
        <end position="187"/>
    </location>
</feature>
<dbReference type="SUPFAM" id="SSF49785">
    <property type="entry name" value="Galactose-binding domain-like"/>
    <property type="match status" value="1"/>
</dbReference>
<dbReference type="InterPro" id="IPR008979">
    <property type="entry name" value="Galactose-bd-like_sf"/>
</dbReference>
<evidence type="ECO:0000313" key="4">
    <source>
        <dbReference type="Proteomes" id="UP001165289"/>
    </source>
</evidence>
<sequence>MACSHGHGGCDHNNPEDGAGDKYSLYLKIDTDKVKCLNESIDGAGKYVFKPWDERLNKEKFVDSDVDEELLFYIPFTGSVKLKSIIIIGGEGGTHPQTLKLFKNAQQVGFDEMSRTHPEQELYLGHDAKGNLEYPLKSSKLSSVESLTLYFSKNYGDESTRIYYIGLNGEFLKARRQEVVITSYELRANPADHKVKDFQPAGSMNVL</sequence>
<dbReference type="GO" id="GO:0005634">
    <property type="term" value="C:nucleus"/>
    <property type="evidence" value="ECO:0007669"/>
    <property type="project" value="TreeGrafter"/>
</dbReference>